<organism evidence="1">
    <name type="scientific">marine sediment metagenome</name>
    <dbReference type="NCBI Taxonomy" id="412755"/>
    <lineage>
        <taxon>unclassified sequences</taxon>
        <taxon>metagenomes</taxon>
        <taxon>ecological metagenomes</taxon>
    </lineage>
</organism>
<proteinExistence type="predicted"/>
<reference evidence="1" key="1">
    <citation type="journal article" date="2014" name="Front. Microbiol.">
        <title>High frequency of phylogenetically diverse reductive dehalogenase-homologous genes in deep subseafloor sedimentary metagenomes.</title>
        <authorList>
            <person name="Kawai M."/>
            <person name="Futagami T."/>
            <person name="Toyoda A."/>
            <person name="Takaki Y."/>
            <person name="Nishi S."/>
            <person name="Hori S."/>
            <person name="Arai W."/>
            <person name="Tsubouchi T."/>
            <person name="Morono Y."/>
            <person name="Uchiyama I."/>
            <person name="Ito T."/>
            <person name="Fujiyama A."/>
            <person name="Inagaki F."/>
            <person name="Takami H."/>
        </authorList>
    </citation>
    <scope>NUCLEOTIDE SEQUENCE</scope>
    <source>
        <strain evidence="1">Expedition CK06-06</strain>
    </source>
</reference>
<comment type="caution">
    <text evidence="1">The sequence shown here is derived from an EMBL/GenBank/DDBJ whole genome shotgun (WGS) entry which is preliminary data.</text>
</comment>
<evidence type="ECO:0000313" key="1">
    <source>
        <dbReference type="EMBL" id="GAG55859.1"/>
    </source>
</evidence>
<dbReference type="EMBL" id="BART01008624">
    <property type="protein sequence ID" value="GAG55859.1"/>
    <property type="molecule type" value="Genomic_DNA"/>
</dbReference>
<dbReference type="AlphaFoldDB" id="X0YIH7"/>
<gene>
    <name evidence="1" type="ORF">S01H4_19349</name>
</gene>
<accession>X0YIH7</accession>
<sequence length="165" mass="19273">MVEDVVYVKLEISIPKSKWLAQINRNYPNLVFKILSNNLLDRNTGILLLQIEGLNIKEFNSDLNNNKLALSQQILFSGNDFIIVNVKEDDPWVLNTLIKTELLLTYPIIVKDAKLNVDIIAERKKIDHFLNELEKRRIQVDIRSIGYYQKKVILTKKQKEILKKV</sequence>
<name>X0YIH7_9ZZZZ</name>
<protein>
    <submittedName>
        <fullName evidence="1">Uncharacterized protein</fullName>
    </submittedName>
</protein>